<keyword evidence="3 6" id="KW-0028">Amino-acid biosynthesis</keyword>
<dbReference type="PANTHER" id="PTHR23133:SF2">
    <property type="entry name" value="IMIDAZOLEGLYCEROL-PHOSPHATE DEHYDRATASE"/>
    <property type="match status" value="1"/>
</dbReference>
<dbReference type="RefSeq" id="WP_007050239.1">
    <property type="nucleotide sequence ID" value="NZ_CABKNJ010000001.1"/>
</dbReference>
<comment type="subcellular location">
    <subcellularLocation>
        <location evidence="6">Cytoplasm</location>
    </subcellularLocation>
</comment>
<dbReference type="Gene3D" id="3.30.230.40">
    <property type="entry name" value="Imidazole glycerol phosphate dehydratase, domain 1"/>
    <property type="match status" value="2"/>
</dbReference>
<dbReference type="UniPathway" id="UPA00031">
    <property type="reaction ID" value="UER00011"/>
</dbReference>
<evidence type="ECO:0000256" key="6">
    <source>
        <dbReference type="HAMAP-Rule" id="MF_00076"/>
    </source>
</evidence>
<dbReference type="GO" id="GO:0004424">
    <property type="term" value="F:imidazoleglycerol-phosphate dehydratase activity"/>
    <property type="evidence" value="ECO:0007669"/>
    <property type="project" value="UniProtKB-UniRule"/>
</dbReference>
<sequence>MRSSFEHRVTKETDIEVNLNLDGSGVVYSDTGVGFFNHMIDLLASHSKFDIDIKAKGDFEVDNHHTVEDIGIVLGKCFKEAISDKRGINRYSTFFVPMDEVLARVCVDVSGRGYLVYENPFTVERIGDFETEILEDFLYAFCINAGINLNIKVLDKGNNHHMCEAIFKALARALREATAIVGDDIPSSKGVL</sequence>
<dbReference type="SUPFAM" id="SSF54211">
    <property type="entry name" value="Ribosomal protein S5 domain 2-like"/>
    <property type="match status" value="2"/>
</dbReference>
<proteinExistence type="inferred from homology"/>
<evidence type="ECO:0000256" key="3">
    <source>
        <dbReference type="ARBA" id="ARBA00022605"/>
    </source>
</evidence>
<evidence type="ECO:0000256" key="2">
    <source>
        <dbReference type="ARBA" id="ARBA00016664"/>
    </source>
</evidence>
<accession>A0A3E3E0Z8</accession>
<dbReference type="InterPro" id="IPR020568">
    <property type="entry name" value="Ribosomal_Su5_D2-typ_SF"/>
</dbReference>
<dbReference type="EC" id="4.2.1.19" evidence="6"/>
<keyword evidence="6" id="KW-0963">Cytoplasm</keyword>
<keyword evidence="4 6" id="KW-0368">Histidine biosynthesis</keyword>
<evidence type="ECO:0000313" key="7">
    <source>
        <dbReference type="EMBL" id="RGD75153.1"/>
    </source>
</evidence>
<dbReference type="GO" id="GO:0005737">
    <property type="term" value="C:cytoplasm"/>
    <property type="evidence" value="ECO:0007669"/>
    <property type="project" value="UniProtKB-SubCell"/>
</dbReference>
<evidence type="ECO:0000256" key="1">
    <source>
        <dbReference type="ARBA" id="ARBA00005047"/>
    </source>
</evidence>
<dbReference type="GO" id="GO:0000105">
    <property type="term" value="P:L-histidine biosynthetic process"/>
    <property type="evidence" value="ECO:0007669"/>
    <property type="project" value="UniProtKB-UniRule"/>
</dbReference>
<dbReference type="EMBL" id="QUSM01000002">
    <property type="protein sequence ID" value="RGD75153.1"/>
    <property type="molecule type" value="Genomic_DNA"/>
</dbReference>
<dbReference type="NCBIfam" id="NF002114">
    <property type="entry name" value="PRK00951.2-4"/>
    <property type="match status" value="1"/>
</dbReference>
<dbReference type="PANTHER" id="PTHR23133">
    <property type="entry name" value="IMIDAZOLEGLYCEROL-PHOSPHATE DEHYDRATASE HIS7"/>
    <property type="match status" value="1"/>
</dbReference>
<dbReference type="NCBIfam" id="NF002111">
    <property type="entry name" value="PRK00951.2-1"/>
    <property type="match status" value="1"/>
</dbReference>
<keyword evidence="5 6" id="KW-0456">Lyase</keyword>
<comment type="similarity">
    <text evidence="6">Belongs to the imidazoleglycerol-phosphate dehydratase family.</text>
</comment>
<dbReference type="InterPro" id="IPR038494">
    <property type="entry name" value="IGPD_sf"/>
</dbReference>
<evidence type="ECO:0000256" key="4">
    <source>
        <dbReference type="ARBA" id="ARBA00023102"/>
    </source>
</evidence>
<reference evidence="7 8" key="1">
    <citation type="submission" date="2018-08" db="EMBL/GenBank/DDBJ databases">
        <title>A genome reference for cultivated species of the human gut microbiota.</title>
        <authorList>
            <person name="Zou Y."/>
            <person name="Xue W."/>
            <person name="Luo G."/>
        </authorList>
    </citation>
    <scope>NUCLEOTIDE SEQUENCE [LARGE SCALE GENOMIC DNA]</scope>
    <source>
        <strain evidence="7 8">AM25-6</strain>
    </source>
</reference>
<evidence type="ECO:0000313" key="8">
    <source>
        <dbReference type="Proteomes" id="UP000261212"/>
    </source>
</evidence>
<dbReference type="PROSITE" id="PS00954">
    <property type="entry name" value="IGP_DEHYDRATASE_1"/>
    <property type="match status" value="1"/>
</dbReference>
<dbReference type="GeneID" id="98000554"/>
<dbReference type="Pfam" id="PF00475">
    <property type="entry name" value="IGPD"/>
    <property type="match status" value="1"/>
</dbReference>
<dbReference type="FunFam" id="3.30.230.40:FF:000001">
    <property type="entry name" value="Imidazoleglycerol-phosphate dehydratase HisB"/>
    <property type="match status" value="1"/>
</dbReference>
<name>A0A3E3E0Z8_9FIRM</name>
<dbReference type="FunFam" id="3.30.230.40:FF:000003">
    <property type="entry name" value="Imidazoleglycerol-phosphate dehydratase HisB"/>
    <property type="match status" value="1"/>
</dbReference>
<evidence type="ECO:0000256" key="5">
    <source>
        <dbReference type="ARBA" id="ARBA00023239"/>
    </source>
</evidence>
<dbReference type="InterPro" id="IPR020565">
    <property type="entry name" value="ImidazoleglycerP_deHydtase_CS"/>
</dbReference>
<comment type="pathway">
    <text evidence="1 6">Amino-acid biosynthesis; L-histidine biosynthesis; L-histidine from 5-phospho-alpha-D-ribose 1-diphosphate: step 6/9.</text>
</comment>
<protein>
    <recommendedName>
        <fullName evidence="2 6">Imidazoleglycerol-phosphate dehydratase</fullName>
        <shortName evidence="6">IGPD</shortName>
        <ecNumber evidence="6">4.2.1.19</ecNumber>
    </recommendedName>
</protein>
<dbReference type="HAMAP" id="MF_00076">
    <property type="entry name" value="HisB"/>
    <property type="match status" value="1"/>
</dbReference>
<gene>
    <name evidence="6 7" type="primary">hisB</name>
    <name evidence="7" type="ORF">DW687_02185</name>
</gene>
<comment type="catalytic activity">
    <reaction evidence="6">
        <text>D-erythro-1-(imidazol-4-yl)glycerol 3-phosphate = 3-(imidazol-4-yl)-2-oxopropyl phosphate + H2O</text>
        <dbReference type="Rhea" id="RHEA:11040"/>
        <dbReference type="ChEBI" id="CHEBI:15377"/>
        <dbReference type="ChEBI" id="CHEBI:57766"/>
        <dbReference type="ChEBI" id="CHEBI:58278"/>
        <dbReference type="EC" id="4.2.1.19"/>
    </reaction>
</comment>
<organism evidence="7 8">
    <name type="scientific">Anaerofustis stercorihominis</name>
    <dbReference type="NCBI Taxonomy" id="214853"/>
    <lineage>
        <taxon>Bacteria</taxon>
        <taxon>Bacillati</taxon>
        <taxon>Bacillota</taxon>
        <taxon>Clostridia</taxon>
        <taxon>Eubacteriales</taxon>
        <taxon>Eubacteriaceae</taxon>
        <taxon>Anaerofustis</taxon>
    </lineage>
</organism>
<dbReference type="CDD" id="cd07914">
    <property type="entry name" value="IGPD"/>
    <property type="match status" value="1"/>
</dbReference>
<dbReference type="InterPro" id="IPR000807">
    <property type="entry name" value="ImidazoleglycerolP_deHydtase"/>
</dbReference>
<comment type="caution">
    <text evidence="7">The sequence shown here is derived from an EMBL/GenBank/DDBJ whole genome shotgun (WGS) entry which is preliminary data.</text>
</comment>
<dbReference type="Proteomes" id="UP000261212">
    <property type="component" value="Unassembled WGS sequence"/>
</dbReference>
<dbReference type="AlphaFoldDB" id="A0A3E3E0Z8"/>